<dbReference type="SUPFAM" id="SSF52833">
    <property type="entry name" value="Thioredoxin-like"/>
    <property type="match status" value="1"/>
</dbReference>
<dbReference type="PANTHER" id="PTHR41709">
    <property type="entry name" value="KAIB-LIKE PROTEIN 1"/>
    <property type="match status" value="1"/>
</dbReference>
<dbReference type="PANTHER" id="PTHR41709:SF2">
    <property type="entry name" value="CIRCADIAN CLOCK PROTEIN KAIB2"/>
    <property type="match status" value="1"/>
</dbReference>
<reference evidence="2 3" key="1">
    <citation type="submission" date="2024-08" db="EMBL/GenBank/DDBJ databases">
        <title>Whole-genome sequencing of halo(alkali)philic microorganisms from hypersaline lakes.</title>
        <authorList>
            <person name="Sorokin D.Y."/>
            <person name="Merkel A.Y."/>
            <person name="Messina E."/>
            <person name="Yakimov M."/>
        </authorList>
    </citation>
    <scope>NUCLEOTIDE SEQUENCE [LARGE SCALE GENOMIC DNA]</scope>
    <source>
        <strain evidence="2 3">AB-hyl4</strain>
    </source>
</reference>
<proteinExistence type="predicted"/>
<dbReference type="Gene3D" id="3.40.30.10">
    <property type="entry name" value="Glutaredoxin"/>
    <property type="match status" value="1"/>
</dbReference>
<evidence type="ECO:0000313" key="2">
    <source>
        <dbReference type="EMBL" id="MFA9477017.1"/>
    </source>
</evidence>
<dbReference type="Proteomes" id="UP001575105">
    <property type="component" value="Unassembled WGS sequence"/>
</dbReference>
<evidence type="ECO:0000313" key="3">
    <source>
        <dbReference type="Proteomes" id="UP001575105"/>
    </source>
</evidence>
<dbReference type="RefSeq" id="WP_425343941.1">
    <property type="nucleotide sequence ID" value="NZ_JBGUBD010000001.1"/>
</dbReference>
<dbReference type="CDD" id="cd02978">
    <property type="entry name" value="KaiB_like"/>
    <property type="match status" value="1"/>
</dbReference>
<dbReference type="InterPro" id="IPR039022">
    <property type="entry name" value="KaiB-like"/>
</dbReference>
<comment type="caution">
    <text evidence="2">The sequence shown here is derived from an EMBL/GenBank/DDBJ whole genome shotgun (WGS) entry which is preliminary data.</text>
</comment>
<dbReference type="SMART" id="SM01248">
    <property type="entry name" value="KaiB"/>
    <property type="match status" value="1"/>
</dbReference>
<gene>
    <name evidence="2" type="ORF">ACERK3_01795</name>
</gene>
<keyword evidence="3" id="KW-1185">Reference proteome</keyword>
<protein>
    <submittedName>
        <fullName evidence="2">Circadian clock KaiB family protein</fullName>
    </submittedName>
</protein>
<evidence type="ECO:0000259" key="1">
    <source>
        <dbReference type="SMART" id="SM01248"/>
    </source>
</evidence>
<dbReference type="EMBL" id="JBGUBD010000001">
    <property type="protein sequence ID" value="MFA9477017.1"/>
    <property type="molecule type" value="Genomic_DNA"/>
</dbReference>
<feature type="domain" description="KaiB" evidence="1">
    <location>
        <begin position="8"/>
        <end position="89"/>
    </location>
</feature>
<name>A0ABV4U095_9BACT</name>
<sequence length="107" mass="12046">MGEQFRLKLFVSGRTLRVERAVEAIRRICQDDLQGECDLEVVDVLEHPELAERNRILATPTLIKELPPPLRRVIGDLTSRDKVLEGLDFHMAEMNGEPKGAKDPADG</sequence>
<organism evidence="2 3">
    <name type="scientific">Natronomicrosphaera hydrolytica</name>
    <dbReference type="NCBI Taxonomy" id="3242702"/>
    <lineage>
        <taxon>Bacteria</taxon>
        <taxon>Pseudomonadati</taxon>
        <taxon>Planctomycetota</taxon>
        <taxon>Phycisphaerae</taxon>
        <taxon>Phycisphaerales</taxon>
        <taxon>Phycisphaeraceae</taxon>
        <taxon>Natronomicrosphaera</taxon>
    </lineage>
</organism>
<accession>A0ABV4U095</accession>
<dbReference type="InterPro" id="IPR011649">
    <property type="entry name" value="KaiB_domain"/>
</dbReference>
<dbReference type="InterPro" id="IPR036249">
    <property type="entry name" value="Thioredoxin-like_sf"/>
</dbReference>
<dbReference type="Pfam" id="PF07689">
    <property type="entry name" value="KaiB"/>
    <property type="match status" value="1"/>
</dbReference>